<dbReference type="AlphaFoldDB" id="A0A074L1K7"/>
<evidence type="ECO:0000256" key="4">
    <source>
        <dbReference type="ARBA" id="ARBA00022842"/>
    </source>
</evidence>
<dbReference type="OrthoDB" id="9812206at2"/>
<feature type="binding site" evidence="9">
    <location>
        <position position="103"/>
    </location>
    <ligand>
        <name>4-amino-2-methyl-5-(diphosphooxymethyl)pyrimidine</name>
        <dbReference type="ChEBI" id="CHEBI:57841"/>
    </ligand>
</feature>
<dbReference type="InterPro" id="IPR034291">
    <property type="entry name" value="TMP_synthase"/>
</dbReference>
<feature type="binding site" evidence="9">
    <location>
        <position position="64"/>
    </location>
    <ligand>
        <name>4-amino-2-methyl-5-(diphosphooxymethyl)pyrimidine</name>
        <dbReference type="ChEBI" id="CHEBI:57841"/>
    </ligand>
</feature>
<dbReference type="eggNOG" id="COG0352">
    <property type="taxonomic scope" value="Bacteria"/>
</dbReference>
<keyword evidence="4 9" id="KW-0460">Magnesium</keyword>
<dbReference type="Proteomes" id="UP000027821">
    <property type="component" value="Unassembled WGS sequence"/>
</dbReference>
<feature type="binding site" evidence="9">
    <location>
        <begin position="32"/>
        <end position="36"/>
    </location>
    <ligand>
        <name>4-amino-2-methyl-5-(diphosphooxymethyl)pyrimidine</name>
        <dbReference type="ChEBI" id="CHEBI:57841"/>
    </ligand>
</feature>
<proteinExistence type="inferred from homology"/>
<dbReference type="SUPFAM" id="SSF51391">
    <property type="entry name" value="Thiamin phosphate synthase"/>
    <property type="match status" value="1"/>
</dbReference>
<comment type="caution">
    <text evidence="13">The sequence shown here is derived from an EMBL/GenBank/DDBJ whole genome shotgun (WGS) entry which is preliminary data.</text>
</comment>
<comment type="pathway">
    <text evidence="1 9 11">Cofactor biosynthesis; thiamine diphosphate biosynthesis; thiamine phosphate from 4-amino-2-methyl-5-diphosphomethylpyrimidine and 4-methyl-5-(2-phosphoethyl)-thiazole: step 1/1.</text>
</comment>
<dbReference type="EC" id="2.5.1.3" evidence="9"/>
<dbReference type="InterPro" id="IPR036206">
    <property type="entry name" value="ThiamineP_synth_sf"/>
</dbReference>
<dbReference type="GO" id="GO:0009229">
    <property type="term" value="P:thiamine diphosphate biosynthetic process"/>
    <property type="evidence" value="ECO:0007669"/>
    <property type="project" value="UniProtKB-UniRule"/>
</dbReference>
<dbReference type="RefSeq" id="WP_035073607.1">
    <property type="nucleotide sequence ID" value="NZ_JMIH01000018.1"/>
</dbReference>
<evidence type="ECO:0000256" key="6">
    <source>
        <dbReference type="ARBA" id="ARBA00047334"/>
    </source>
</evidence>
<keyword evidence="14" id="KW-1185">Reference proteome</keyword>
<feature type="binding site" evidence="9">
    <location>
        <position position="165"/>
    </location>
    <ligand>
        <name>2-[(2R,5Z)-2-carboxy-4-methylthiazol-5(2H)-ylidene]ethyl phosphate</name>
        <dbReference type="ChEBI" id="CHEBI:62899"/>
    </ligand>
</feature>
<gene>
    <name evidence="9" type="primary">thiE</name>
    <name evidence="13" type="ORF">EL17_09480</name>
</gene>
<accession>A0A074L1K7</accession>
<comment type="catalytic activity">
    <reaction evidence="7 9 10">
        <text>2-(2-carboxy-4-methylthiazol-5-yl)ethyl phosphate + 4-amino-2-methyl-5-(diphosphooxymethyl)pyrimidine + 2 H(+) = thiamine phosphate + CO2 + diphosphate</text>
        <dbReference type="Rhea" id="RHEA:47848"/>
        <dbReference type="ChEBI" id="CHEBI:15378"/>
        <dbReference type="ChEBI" id="CHEBI:16526"/>
        <dbReference type="ChEBI" id="CHEBI:33019"/>
        <dbReference type="ChEBI" id="CHEBI:37575"/>
        <dbReference type="ChEBI" id="CHEBI:57841"/>
        <dbReference type="ChEBI" id="CHEBI:62890"/>
        <dbReference type="EC" id="2.5.1.3"/>
    </reaction>
</comment>
<dbReference type="CDD" id="cd00564">
    <property type="entry name" value="TMP_TenI"/>
    <property type="match status" value="1"/>
</dbReference>
<evidence type="ECO:0000256" key="7">
    <source>
        <dbReference type="ARBA" id="ARBA00047851"/>
    </source>
</evidence>
<evidence type="ECO:0000256" key="8">
    <source>
        <dbReference type="ARBA" id="ARBA00047883"/>
    </source>
</evidence>
<feature type="binding site" evidence="9">
    <location>
        <position position="84"/>
    </location>
    <ligand>
        <name>Mg(2+)</name>
        <dbReference type="ChEBI" id="CHEBI:18420"/>
    </ligand>
</feature>
<reference evidence="13 14" key="1">
    <citation type="submission" date="2014-04" db="EMBL/GenBank/DDBJ databases">
        <title>Characterization and application of a salt tolerant electro-active bacterium.</title>
        <authorList>
            <person name="Yang L."/>
            <person name="Wei S."/>
            <person name="Tay Q.X.M."/>
        </authorList>
    </citation>
    <scope>NUCLEOTIDE SEQUENCE [LARGE SCALE GENOMIC DNA]</scope>
    <source>
        <strain evidence="13 14">LY1</strain>
    </source>
</reference>
<evidence type="ECO:0000256" key="9">
    <source>
        <dbReference type="HAMAP-Rule" id="MF_00097"/>
    </source>
</evidence>
<comment type="similarity">
    <text evidence="9 10">Belongs to the thiamine-phosphate synthase family.</text>
</comment>
<dbReference type="Gene3D" id="3.20.20.70">
    <property type="entry name" value="Aldolase class I"/>
    <property type="match status" value="1"/>
</dbReference>
<dbReference type="GO" id="GO:0009228">
    <property type="term" value="P:thiamine biosynthetic process"/>
    <property type="evidence" value="ECO:0007669"/>
    <property type="project" value="UniProtKB-KW"/>
</dbReference>
<dbReference type="UniPathway" id="UPA00060">
    <property type="reaction ID" value="UER00141"/>
</dbReference>
<comment type="caution">
    <text evidence="9">Lacks conserved residue(s) required for the propagation of feature annotation.</text>
</comment>
<evidence type="ECO:0000256" key="1">
    <source>
        <dbReference type="ARBA" id="ARBA00005165"/>
    </source>
</evidence>
<dbReference type="InterPro" id="IPR013785">
    <property type="entry name" value="Aldolase_TIM"/>
</dbReference>
<evidence type="ECO:0000313" key="14">
    <source>
        <dbReference type="Proteomes" id="UP000027821"/>
    </source>
</evidence>
<dbReference type="EMBL" id="JMIH01000018">
    <property type="protein sequence ID" value="KEO73738.1"/>
    <property type="molecule type" value="Genomic_DNA"/>
</dbReference>
<dbReference type="InterPro" id="IPR022998">
    <property type="entry name" value="ThiamineP_synth_TenI"/>
</dbReference>
<dbReference type="GO" id="GO:0000287">
    <property type="term" value="F:magnesium ion binding"/>
    <property type="evidence" value="ECO:0007669"/>
    <property type="project" value="UniProtKB-UniRule"/>
</dbReference>
<comment type="catalytic activity">
    <reaction evidence="8 9 10">
        <text>2-[(2R,5Z)-2-carboxy-4-methylthiazol-5(2H)-ylidene]ethyl phosphate + 4-amino-2-methyl-5-(diphosphooxymethyl)pyrimidine + 2 H(+) = thiamine phosphate + CO2 + diphosphate</text>
        <dbReference type="Rhea" id="RHEA:47844"/>
        <dbReference type="ChEBI" id="CHEBI:15378"/>
        <dbReference type="ChEBI" id="CHEBI:16526"/>
        <dbReference type="ChEBI" id="CHEBI:33019"/>
        <dbReference type="ChEBI" id="CHEBI:37575"/>
        <dbReference type="ChEBI" id="CHEBI:57841"/>
        <dbReference type="ChEBI" id="CHEBI:62899"/>
        <dbReference type="EC" id="2.5.1.3"/>
    </reaction>
</comment>
<evidence type="ECO:0000313" key="13">
    <source>
        <dbReference type="EMBL" id="KEO73738.1"/>
    </source>
</evidence>
<comment type="catalytic activity">
    <reaction evidence="6 9 10">
        <text>4-methyl-5-(2-phosphooxyethyl)-thiazole + 4-amino-2-methyl-5-(diphosphooxymethyl)pyrimidine + H(+) = thiamine phosphate + diphosphate</text>
        <dbReference type="Rhea" id="RHEA:22328"/>
        <dbReference type="ChEBI" id="CHEBI:15378"/>
        <dbReference type="ChEBI" id="CHEBI:33019"/>
        <dbReference type="ChEBI" id="CHEBI:37575"/>
        <dbReference type="ChEBI" id="CHEBI:57841"/>
        <dbReference type="ChEBI" id="CHEBI:58296"/>
        <dbReference type="EC" id="2.5.1.3"/>
    </reaction>
</comment>
<dbReference type="NCBIfam" id="TIGR00693">
    <property type="entry name" value="thiE"/>
    <property type="match status" value="1"/>
</dbReference>
<evidence type="ECO:0000256" key="5">
    <source>
        <dbReference type="ARBA" id="ARBA00022977"/>
    </source>
</evidence>
<dbReference type="GO" id="GO:0005737">
    <property type="term" value="C:cytoplasm"/>
    <property type="evidence" value="ECO:0007669"/>
    <property type="project" value="TreeGrafter"/>
</dbReference>
<keyword evidence="3 9" id="KW-0479">Metal-binding</keyword>
<protein>
    <recommendedName>
        <fullName evidence="9">Thiamine-phosphate synthase</fullName>
        <shortName evidence="9">TP synthase</shortName>
        <shortName evidence="9">TPS</shortName>
        <ecNumber evidence="9">2.5.1.3</ecNumber>
    </recommendedName>
    <alternativeName>
        <fullName evidence="9">Thiamine-phosphate pyrophosphorylase</fullName>
        <shortName evidence="9">TMP pyrophosphorylase</shortName>
        <shortName evidence="9">TMP-PPase</shortName>
    </alternativeName>
</protein>
<evidence type="ECO:0000256" key="10">
    <source>
        <dbReference type="RuleBase" id="RU003826"/>
    </source>
</evidence>
<comment type="function">
    <text evidence="9">Condenses 4-methyl-5-(beta-hydroxyethyl)thiazole monophosphate (THZ-P) and 2-methyl-4-amino-5-hydroxymethyl pyrimidine pyrophosphate (HMP-PP) to form thiamine monophosphate (TMP).</text>
</comment>
<keyword evidence="5 9" id="KW-0784">Thiamine biosynthesis</keyword>
<organism evidence="13 14">
    <name type="scientific">Anditalea andensis</name>
    <dbReference type="NCBI Taxonomy" id="1048983"/>
    <lineage>
        <taxon>Bacteria</taxon>
        <taxon>Pseudomonadati</taxon>
        <taxon>Bacteroidota</taxon>
        <taxon>Cytophagia</taxon>
        <taxon>Cytophagales</taxon>
        <taxon>Cytophagaceae</taxon>
        <taxon>Anditalea</taxon>
    </lineage>
</organism>
<sequence length="213" mass="23041">MNKLQYISQGSTASLQLNGIQTVLDGGCKWIQLRYKSSSLTDIHDLGVKVRLLCETYGATFIINDHIRIAHNLDADGVHLGLSDAPVLEARALLGDQKIIGGTANTWQDVLHRINEKVDYIGLGPLRFTSTKEKLSPILGMEGFQNILSQKIALGNTTPIYAIGGVTGEDIFDLLSCGVYGVAVSSALLEGKVAERIIQTFNKKLYGSVDHSG</sequence>
<dbReference type="GO" id="GO:0004789">
    <property type="term" value="F:thiamine-phosphate diphosphorylase activity"/>
    <property type="evidence" value="ECO:0007669"/>
    <property type="project" value="UniProtKB-UniRule"/>
</dbReference>
<feature type="domain" description="Thiamine phosphate synthase/TenI" evidence="12">
    <location>
        <begin position="16"/>
        <end position="188"/>
    </location>
</feature>
<evidence type="ECO:0000256" key="3">
    <source>
        <dbReference type="ARBA" id="ARBA00022723"/>
    </source>
</evidence>
<evidence type="ECO:0000256" key="11">
    <source>
        <dbReference type="RuleBase" id="RU004253"/>
    </source>
</evidence>
<dbReference type="STRING" id="1048983.EL17_09480"/>
<evidence type="ECO:0000259" key="12">
    <source>
        <dbReference type="Pfam" id="PF02581"/>
    </source>
</evidence>
<dbReference type="Pfam" id="PF02581">
    <property type="entry name" value="TMP-TENI"/>
    <property type="match status" value="1"/>
</dbReference>
<dbReference type="HAMAP" id="MF_00097">
    <property type="entry name" value="TMP_synthase"/>
    <property type="match status" value="1"/>
</dbReference>
<name>A0A074L1K7_9BACT</name>
<feature type="binding site" evidence="9">
    <location>
        <begin position="129"/>
        <end position="131"/>
    </location>
    <ligand>
        <name>2-[(2R,5Z)-2-carboxy-4-methylthiazol-5(2H)-ylidene]ethyl phosphate</name>
        <dbReference type="ChEBI" id="CHEBI:62899"/>
    </ligand>
</feature>
<evidence type="ECO:0000256" key="2">
    <source>
        <dbReference type="ARBA" id="ARBA00022679"/>
    </source>
</evidence>
<comment type="cofactor">
    <cofactor evidence="9">
        <name>Mg(2+)</name>
        <dbReference type="ChEBI" id="CHEBI:18420"/>
    </cofactor>
    <text evidence="9">Binds 1 Mg(2+) ion per subunit.</text>
</comment>
<dbReference type="PANTHER" id="PTHR20857:SF15">
    <property type="entry name" value="THIAMINE-PHOSPHATE SYNTHASE"/>
    <property type="match status" value="1"/>
</dbReference>
<dbReference type="PANTHER" id="PTHR20857">
    <property type="entry name" value="THIAMINE-PHOSPHATE PYROPHOSPHORYLASE"/>
    <property type="match status" value="1"/>
</dbReference>
<feature type="binding site" evidence="9">
    <location>
        <position position="132"/>
    </location>
    <ligand>
        <name>4-amino-2-methyl-5-(diphosphooxymethyl)pyrimidine</name>
        <dbReference type="ChEBI" id="CHEBI:57841"/>
    </ligand>
</feature>
<feature type="binding site" evidence="9">
    <location>
        <position position="65"/>
    </location>
    <ligand>
        <name>Mg(2+)</name>
        <dbReference type="ChEBI" id="CHEBI:18420"/>
    </ligand>
</feature>
<keyword evidence="2 9" id="KW-0808">Transferase</keyword>